<gene>
    <name evidence="1" type="ORF">EDC25_1337</name>
</gene>
<dbReference type="RefSeq" id="WP_132577702.1">
    <property type="nucleotide sequence ID" value="NZ_JBHLWF010000076.1"/>
</dbReference>
<protein>
    <submittedName>
        <fullName evidence="1">Uncharacterized protein</fullName>
    </submittedName>
</protein>
<reference evidence="1 2" key="1">
    <citation type="submission" date="2019-03" db="EMBL/GenBank/DDBJ databases">
        <title>Genomic Encyclopedia of Type Strains, Phase IV (KMG-IV): sequencing the most valuable type-strain genomes for metagenomic binning, comparative biology and taxonomic classification.</title>
        <authorList>
            <person name="Goeker M."/>
        </authorList>
    </citation>
    <scope>NUCLEOTIDE SEQUENCE [LARGE SCALE GENOMIC DNA]</scope>
    <source>
        <strain evidence="1 2">DSM 21944</strain>
    </source>
</reference>
<evidence type="ECO:0000313" key="2">
    <source>
        <dbReference type="Proteomes" id="UP000294599"/>
    </source>
</evidence>
<accession>A0A4R3L0N8</accession>
<dbReference type="AlphaFoldDB" id="A0A4R3L0N8"/>
<evidence type="ECO:0000313" key="1">
    <source>
        <dbReference type="EMBL" id="TCS92620.1"/>
    </source>
</evidence>
<dbReference type="EMBL" id="SMAF01000033">
    <property type="protein sequence ID" value="TCS92620.1"/>
    <property type="molecule type" value="Genomic_DNA"/>
</dbReference>
<name>A0A4R3L0N8_9GAMM</name>
<organism evidence="1 2">
    <name type="scientific">Pseudofulvimonas gallinarii</name>
    <dbReference type="NCBI Taxonomy" id="634155"/>
    <lineage>
        <taxon>Bacteria</taxon>
        <taxon>Pseudomonadati</taxon>
        <taxon>Pseudomonadota</taxon>
        <taxon>Gammaproteobacteria</taxon>
        <taxon>Lysobacterales</taxon>
        <taxon>Rhodanobacteraceae</taxon>
        <taxon>Pseudofulvimonas</taxon>
    </lineage>
</organism>
<keyword evidence="2" id="KW-1185">Reference proteome</keyword>
<comment type="caution">
    <text evidence="1">The sequence shown here is derived from an EMBL/GenBank/DDBJ whole genome shotgun (WGS) entry which is preliminary data.</text>
</comment>
<sequence length="102" mass="11074">MLSIIDSETGLAIQVPIAVHVECAFRRQIMALQGSKANDFAERLAPLLSKALVNAMDPESKPPTEQEIRQAAIVSAKSGVAVPQEAWSSKVLLREFMAKNLT</sequence>
<dbReference type="Proteomes" id="UP000294599">
    <property type="component" value="Unassembled WGS sequence"/>
</dbReference>
<proteinExistence type="predicted"/>